<dbReference type="EMBL" id="JABFOF010000004">
    <property type="protein sequence ID" value="KAG2399099.1"/>
    <property type="molecule type" value="Genomic_DNA"/>
</dbReference>
<feature type="region of interest" description="Disordered" evidence="1">
    <location>
        <begin position="50"/>
        <end position="76"/>
    </location>
</feature>
<proteinExistence type="predicted"/>
<evidence type="ECO:0000313" key="3">
    <source>
        <dbReference type="Proteomes" id="UP000743370"/>
    </source>
</evidence>
<protein>
    <submittedName>
        <fullName evidence="2">Uncharacterized protein</fullName>
    </submittedName>
</protein>
<dbReference type="Proteomes" id="UP000743370">
    <property type="component" value="Unassembled WGS sequence"/>
</dbReference>
<reference evidence="2 3" key="1">
    <citation type="submission" date="2020-05" db="EMBL/GenBank/DDBJ databases">
        <title>Vigna angularis (adzuki bean) Var. LongXiaoDou No. 4 denovo assembly.</title>
        <authorList>
            <person name="Xiang H."/>
        </authorList>
    </citation>
    <scope>NUCLEOTIDE SEQUENCE [LARGE SCALE GENOMIC DNA]</scope>
    <source>
        <tissue evidence="2">Leaf</tissue>
    </source>
</reference>
<feature type="compositionally biased region" description="Basic and acidic residues" evidence="1">
    <location>
        <begin position="63"/>
        <end position="76"/>
    </location>
</feature>
<name>A0A8T0KJ00_PHAAN</name>
<evidence type="ECO:0000256" key="1">
    <source>
        <dbReference type="SAM" id="MobiDB-lite"/>
    </source>
</evidence>
<evidence type="ECO:0000313" key="2">
    <source>
        <dbReference type="EMBL" id="KAG2399099.1"/>
    </source>
</evidence>
<accession>A0A8T0KJ00</accession>
<sequence length="76" mass="8700">MSTLQLHSSPTSSSSFAPITTSRFFQTSRVSLRNAVVTLQSDISSVIGEREADRQRVCRQRKRDSELRRGIERSDW</sequence>
<organism evidence="2 3">
    <name type="scientific">Phaseolus angularis</name>
    <name type="common">Azuki bean</name>
    <name type="synonym">Vigna angularis</name>
    <dbReference type="NCBI Taxonomy" id="3914"/>
    <lineage>
        <taxon>Eukaryota</taxon>
        <taxon>Viridiplantae</taxon>
        <taxon>Streptophyta</taxon>
        <taxon>Embryophyta</taxon>
        <taxon>Tracheophyta</taxon>
        <taxon>Spermatophyta</taxon>
        <taxon>Magnoliopsida</taxon>
        <taxon>eudicotyledons</taxon>
        <taxon>Gunneridae</taxon>
        <taxon>Pentapetalae</taxon>
        <taxon>rosids</taxon>
        <taxon>fabids</taxon>
        <taxon>Fabales</taxon>
        <taxon>Fabaceae</taxon>
        <taxon>Papilionoideae</taxon>
        <taxon>50 kb inversion clade</taxon>
        <taxon>NPAAA clade</taxon>
        <taxon>indigoferoid/millettioid clade</taxon>
        <taxon>Phaseoleae</taxon>
        <taxon>Vigna</taxon>
    </lineage>
</organism>
<gene>
    <name evidence="2" type="ORF">HKW66_Vig0084190</name>
</gene>
<dbReference type="AlphaFoldDB" id="A0A8T0KJ00"/>
<comment type="caution">
    <text evidence="2">The sequence shown here is derived from an EMBL/GenBank/DDBJ whole genome shotgun (WGS) entry which is preliminary data.</text>
</comment>